<evidence type="ECO:0000313" key="5">
    <source>
        <dbReference type="Proteomes" id="UP000199749"/>
    </source>
</evidence>
<dbReference type="PANTHER" id="PTHR46268">
    <property type="entry name" value="STRESS RESPONSE PROTEIN NHAX"/>
    <property type="match status" value="1"/>
</dbReference>
<name>A0A0B2XMT5_LATCU</name>
<evidence type="ECO:0000313" key="6">
    <source>
        <dbReference type="Proteomes" id="UP001215533"/>
    </source>
</evidence>
<reference evidence="4" key="2">
    <citation type="submission" date="2023-02" db="EMBL/GenBank/DDBJ databases">
        <title>Complete genome sequence of Lactobacillus curvatus CACC879 isolated from Pig feces.</title>
        <authorList>
            <person name="Park S."/>
            <person name="Park M.A."/>
            <person name="Kim D.-H."/>
            <person name="Kim Y."/>
        </authorList>
    </citation>
    <scope>NUCLEOTIDE SEQUENCE</scope>
    <source>
        <strain evidence="4">CACC879</strain>
    </source>
</reference>
<dbReference type="Gene3D" id="3.40.50.620">
    <property type="entry name" value="HUPs"/>
    <property type="match status" value="1"/>
</dbReference>
<dbReference type="PRINTS" id="PR01438">
    <property type="entry name" value="UNVRSLSTRESS"/>
</dbReference>
<accession>A0A0B2XMT5</accession>
<dbReference type="Pfam" id="PF00582">
    <property type="entry name" value="Usp"/>
    <property type="match status" value="1"/>
</dbReference>
<evidence type="ECO:0000259" key="2">
    <source>
        <dbReference type="Pfam" id="PF00582"/>
    </source>
</evidence>
<sequence length="145" mass="16092">MFNYQHILIGLDGSELSERAFSEAIEIAKRNNAELVVAQIIPDTLYTNARMTYPAETTTSEKHFVQSYLDQKVQFAKEHGVPNVRAILKVGSPRRELAFTIPEEAHIDLTVLGVSGKGAFERLLIGSVAQFISVHSNTNVLLIKP</sequence>
<dbReference type="InterPro" id="IPR006016">
    <property type="entry name" value="UspA"/>
</dbReference>
<organism evidence="4 6">
    <name type="scientific">Latilactobacillus curvatus</name>
    <name type="common">Lactobacillus curvatus</name>
    <dbReference type="NCBI Taxonomy" id="28038"/>
    <lineage>
        <taxon>Bacteria</taxon>
        <taxon>Bacillati</taxon>
        <taxon>Bacillota</taxon>
        <taxon>Bacilli</taxon>
        <taxon>Lactobacillales</taxon>
        <taxon>Lactobacillaceae</taxon>
        <taxon>Latilactobacillus</taxon>
    </lineage>
</organism>
<dbReference type="CDD" id="cd00293">
    <property type="entry name" value="USP-like"/>
    <property type="match status" value="1"/>
</dbReference>
<dbReference type="Proteomes" id="UP000199749">
    <property type="component" value="Chromosome"/>
</dbReference>
<reference evidence="3 5" key="1">
    <citation type="submission" date="2017-07" db="EMBL/GenBank/DDBJ databases">
        <title>Lactobacillus curvatus MRS6 whole genome.</title>
        <authorList>
            <person name="Jans C."/>
            <person name="Lagler S."/>
            <person name="Lacroix C."/>
            <person name="Meile L."/>
            <person name="Stevens M.J.A."/>
        </authorList>
    </citation>
    <scope>NUCLEOTIDE SEQUENCE [LARGE SCALE GENOMIC DNA]</scope>
    <source>
        <strain evidence="3 5">MRS6</strain>
    </source>
</reference>
<dbReference type="EMBL" id="CP117683">
    <property type="protein sequence ID" value="WDC91938.1"/>
    <property type="molecule type" value="Genomic_DNA"/>
</dbReference>
<gene>
    <name evidence="3" type="ORF">CG419_04570</name>
    <name evidence="4" type="ORF">PSR33_07035</name>
</gene>
<dbReference type="PANTHER" id="PTHR46268:SF6">
    <property type="entry name" value="UNIVERSAL STRESS PROTEIN UP12"/>
    <property type="match status" value="1"/>
</dbReference>
<dbReference type="Proteomes" id="UP001215533">
    <property type="component" value="Chromosome"/>
</dbReference>
<evidence type="ECO:0000313" key="3">
    <source>
        <dbReference type="EMBL" id="ASN59948.1"/>
    </source>
</evidence>
<dbReference type="InterPro" id="IPR014729">
    <property type="entry name" value="Rossmann-like_a/b/a_fold"/>
</dbReference>
<dbReference type="GeneID" id="49610610"/>
<protein>
    <submittedName>
        <fullName evidence="4">Universal stress protein</fullName>
    </submittedName>
</protein>
<dbReference type="EMBL" id="CP022474">
    <property type="protein sequence ID" value="ASN59948.1"/>
    <property type="molecule type" value="Genomic_DNA"/>
</dbReference>
<evidence type="ECO:0000313" key="4">
    <source>
        <dbReference type="EMBL" id="WDC91938.1"/>
    </source>
</evidence>
<proteinExistence type="inferred from homology"/>
<comment type="similarity">
    <text evidence="1">Belongs to the universal stress protein A family.</text>
</comment>
<dbReference type="SUPFAM" id="SSF52402">
    <property type="entry name" value="Adenine nucleotide alpha hydrolases-like"/>
    <property type="match status" value="1"/>
</dbReference>
<feature type="domain" description="UspA" evidence="2">
    <location>
        <begin position="4"/>
        <end position="144"/>
    </location>
</feature>
<dbReference type="RefSeq" id="WP_052202729.1">
    <property type="nucleotide sequence ID" value="NZ_BJOQ01000011.1"/>
</dbReference>
<evidence type="ECO:0000256" key="1">
    <source>
        <dbReference type="ARBA" id="ARBA00008791"/>
    </source>
</evidence>
<dbReference type="InterPro" id="IPR006015">
    <property type="entry name" value="Universal_stress_UspA"/>
</dbReference>
<dbReference type="AlphaFoldDB" id="A0A0B2XMT5"/>
<dbReference type="KEGG" id="lcv:FBA2_05975"/>